<proteinExistence type="predicted"/>
<reference evidence="1" key="1">
    <citation type="journal article" date="2015" name="Nature">
        <title>Complex archaea that bridge the gap between prokaryotes and eukaryotes.</title>
        <authorList>
            <person name="Spang A."/>
            <person name="Saw J.H."/>
            <person name="Jorgensen S.L."/>
            <person name="Zaremba-Niedzwiedzka K."/>
            <person name="Martijn J."/>
            <person name="Lind A.E."/>
            <person name="van Eijk R."/>
            <person name="Schleper C."/>
            <person name="Guy L."/>
            <person name="Ettema T.J."/>
        </authorList>
    </citation>
    <scope>NUCLEOTIDE SEQUENCE</scope>
</reference>
<comment type="caution">
    <text evidence="1">The sequence shown here is derived from an EMBL/GenBank/DDBJ whole genome shotgun (WGS) entry which is preliminary data.</text>
</comment>
<sequence length="102" mass="10799">MQTDLPMNASIGYALVATGFDKLIERPEIPPGGIFSIGFECGLALANISPNIAARVLSGSIDEKNRLAGRLGESTGDMSGYHIFATFLINKLKEEGLDASVN</sequence>
<accession>A0A0F9BBA8</accession>
<evidence type="ECO:0000313" key="1">
    <source>
        <dbReference type="EMBL" id="KKK87944.1"/>
    </source>
</evidence>
<protein>
    <submittedName>
        <fullName evidence="1">Uncharacterized protein</fullName>
    </submittedName>
</protein>
<dbReference type="EMBL" id="LAZR01050178">
    <property type="protein sequence ID" value="KKK87944.1"/>
    <property type="molecule type" value="Genomic_DNA"/>
</dbReference>
<name>A0A0F9BBA8_9ZZZZ</name>
<dbReference type="AlphaFoldDB" id="A0A0F9BBA8"/>
<gene>
    <name evidence="1" type="ORF">LCGC14_2748150</name>
</gene>
<organism evidence="1">
    <name type="scientific">marine sediment metagenome</name>
    <dbReference type="NCBI Taxonomy" id="412755"/>
    <lineage>
        <taxon>unclassified sequences</taxon>
        <taxon>metagenomes</taxon>
        <taxon>ecological metagenomes</taxon>
    </lineage>
</organism>